<evidence type="ECO:0000313" key="1">
    <source>
        <dbReference type="EMBL" id="HIX20477.1"/>
    </source>
</evidence>
<protein>
    <submittedName>
        <fullName evidence="1">YlbF family regulator</fullName>
    </submittedName>
</protein>
<evidence type="ECO:0000313" key="2">
    <source>
        <dbReference type="Proteomes" id="UP000823964"/>
    </source>
</evidence>
<organism evidence="1 2">
    <name type="scientific">Candidatus Akkermansia intestinigallinarum</name>
    <dbReference type="NCBI Taxonomy" id="2838431"/>
    <lineage>
        <taxon>Bacteria</taxon>
        <taxon>Pseudomonadati</taxon>
        <taxon>Verrucomicrobiota</taxon>
        <taxon>Verrucomicrobiia</taxon>
        <taxon>Verrucomicrobiales</taxon>
        <taxon>Akkermansiaceae</taxon>
        <taxon>Akkermansia</taxon>
    </lineage>
</organism>
<dbReference type="Gene3D" id="1.20.1500.10">
    <property type="entry name" value="YheA/YmcA-like"/>
    <property type="match status" value="1"/>
</dbReference>
<gene>
    <name evidence="1" type="ORF">H9862_07760</name>
</gene>
<name>A0A9D1VC54_9BACT</name>
<dbReference type="Proteomes" id="UP000823964">
    <property type="component" value="Unassembled WGS sequence"/>
</dbReference>
<reference evidence="1" key="2">
    <citation type="submission" date="2021-04" db="EMBL/GenBank/DDBJ databases">
        <authorList>
            <person name="Gilroy R."/>
        </authorList>
    </citation>
    <scope>NUCLEOTIDE SEQUENCE</scope>
    <source>
        <strain evidence="1">14975</strain>
    </source>
</reference>
<sequence>MANTSLTPELAELAGALANAFAQCQKVVSAKARIGLFYQNPGATDLFRKVNEYGEQLRNKHMEGMPPSEAEIAKFDELRQAVVDNEFCKGFLEARQLLDDMLGTVNQYLCLAIDKGCAPSDEEVAAAMQQQMSACCGGGCHGHCEDCDSDCEQRKESGEGHECCGGHGEGHECCGGHGEGHECCGGHGEGHECCGGHGEGHEC</sequence>
<feature type="non-terminal residue" evidence="1">
    <location>
        <position position="203"/>
    </location>
</feature>
<dbReference type="Pfam" id="PF06133">
    <property type="entry name" value="Com_YlbF"/>
    <property type="match status" value="1"/>
</dbReference>
<comment type="caution">
    <text evidence="1">The sequence shown here is derived from an EMBL/GenBank/DDBJ whole genome shotgun (WGS) entry which is preliminary data.</text>
</comment>
<dbReference type="InterPro" id="IPR010368">
    <property type="entry name" value="Com_YlbF"/>
</dbReference>
<dbReference type="AlphaFoldDB" id="A0A9D1VC54"/>
<dbReference type="InterPro" id="IPR023378">
    <property type="entry name" value="YheA/YmcA-like_dom_sf"/>
</dbReference>
<dbReference type="EMBL" id="DXFQ01000144">
    <property type="protein sequence ID" value="HIX20477.1"/>
    <property type="molecule type" value="Genomic_DNA"/>
</dbReference>
<accession>A0A9D1VC54</accession>
<reference evidence="1" key="1">
    <citation type="journal article" date="2021" name="PeerJ">
        <title>Extensive microbial diversity within the chicken gut microbiome revealed by metagenomics and culture.</title>
        <authorList>
            <person name="Gilroy R."/>
            <person name="Ravi A."/>
            <person name="Getino M."/>
            <person name="Pursley I."/>
            <person name="Horton D.L."/>
            <person name="Alikhan N.F."/>
            <person name="Baker D."/>
            <person name="Gharbi K."/>
            <person name="Hall N."/>
            <person name="Watson M."/>
            <person name="Adriaenssens E.M."/>
            <person name="Foster-Nyarko E."/>
            <person name="Jarju S."/>
            <person name="Secka A."/>
            <person name="Antonio M."/>
            <person name="Oren A."/>
            <person name="Chaudhuri R.R."/>
            <person name="La Ragione R."/>
            <person name="Hildebrand F."/>
            <person name="Pallen M.J."/>
        </authorList>
    </citation>
    <scope>NUCLEOTIDE SEQUENCE</scope>
    <source>
        <strain evidence="1">14975</strain>
    </source>
</reference>
<dbReference type="SUPFAM" id="SSF158622">
    <property type="entry name" value="YheA/YmcA-like"/>
    <property type="match status" value="1"/>
</dbReference>
<proteinExistence type="predicted"/>